<proteinExistence type="predicted"/>
<dbReference type="RefSeq" id="XP_008891075.1">
    <property type="nucleotide sequence ID" value="XM_008892827.1"/>
</dbReference>
<accession>W2RFU9</accession>
<dbReference type="AlphaFoldDB" id="W2RFU9"/>
<dbReference type="GeneID" id="20189229"/>
<name>W2RFU9_PHYN3</name>
<sequence>MPGELALILTPKRNRMSIDKTAKHQITRHPCYSSPCYSSPCYSIPCYSTSPNPGYFFSHNPSTTYSVTYNASSNYSPPVHVLLLPIRKRH</sequence>
<gene>
    <name evidence="1" type="ORF">PPTG_20630</name>
</gene>
<reference evidence="1 2" key="2">
    <citation type="submission" date="2013-11" db="EMBL/GenBank/DDBJ databases">
        <title>The Genome Sequence of Phytophthora parasitica INRA-310.</title>
        <authorList>
            <consortium name="The Broad Institute Genomics Platform"/>
            <person name="Russ C."/>
            <person name="Tyler B."/>
            <person name="Panabieres F."/>
            <person name="Shan W."/>
            <person name="Tripathy S."/>
            <person name="Grunwald N."/>
            <person name="Machado M."/>
            <person name="Johnson C.S."/>
            <person name="Arredondo F."/>
            <person name="Hong C."/>
            <person name="Coffey M."/>
            <person name="Young S.K."/>
            <person name="Zeng Q."/>
            <person name="Gargeya S."/>
            <person name="Fitzgerald M."/>
            <person name="Abouelleil A."/>
            <person name="Alvarado L."/>
            <person name="Chapman S.B."/>
            <person name="Gainer-Dewar J."/>
            <person name="Goldberg J."/>
            <person name="Griggs A."/>
            <person name="Gujja S."/>
            <person name="Hansen M."/>
            <person name="Howarth C."/>
            <person name="Imamovic A."/>
            <person name="Ireland A."/>
            <person name="Larimer J."/>
            <person name="McCowan C."/>
            <person name="Murphy C."/>
            <person name="Pearson M."/>
            <person name="Poon T.W."/>
            <person name="Priest M."/>
            <person name="Roberts A."/>
            <person name="Saif S."/>
            <person name="Shea T."/>
            <person name="Sykes S."/>
            <person name="Wortman J."/>
            <person name="Nusbaum C."/>
            <person name="Birren B."/>
        </authorList>
    </citation>
    <scope>NUCLEOTIDE SEQUENCE [LARGE SCALE GENOMIC DNA]</scope>
    <source>
        <strain evidence="1 2">INRA-310</strain>
    </source>
</reference>
<dbReference type="VEuPathDB" id="FungiDB:PPTG_20630"/>
<reference evidence="2" key="1">
    <citation type="submission" date="2011-12" db="EMBL/GenBank/DDBJ databases">
        <authorList>
            <consortium name="The Broad Institute Genome Sequencing Platform"/>
            <person name="Russ C."/>
            <person name="Tyler B."/>
            <person name="Panabieres F."/>
            <person name="Shan W."/>
            <person name="Tripathy S."/>
            <person name="Grunwald N."/>
            <person name="Machado M."/>
            <person name="Young S.K."/>
            <person name="Zeng Q."/>
            <person name="Gargeya S."/>
            <person name="Fitzgerald M."/>
            <person name="Haas B."/>
            <person name="Abouelleil A."/>
            <person name="Alvarado L."/>
            <person name="Arachchi H.M."/>
            <person name="Berlin A."/>
            <person name="Chapman S.B."/>
            <person name="Gearin G."/>
            <person name="Goldberg J."/>
            <person name="Griggs A."/>
            <person name="Gujja S."/>
            <person name="Hansen M."/>
            <person name="Heiman D."/>
            <person name="Howarth C."/>
            <person name="Larimer J."/>
            <person name="Lui A."/>
            <person name="MacDonald P.J.P."/>
            <person name="McCowen C."/>
            <person name="Montmayeur A."/>
            <person name="Murphy C."/>
            <person name="Neiman D."/>
            <person name="Pearson M."/>
            <person name="Priest M."/>
            <person name="Roberts A."/>
            <person name="Saif S."/>
            <person name="Shea T."/>
            <person name="Sisk P."/>
            <person name="Stolte C."/>
            <person name="Sykes S."/>
            <person name="Wortman J."/>
            <person name="Nusbaum C."/>
            <person name="Birren B."/>
        </authorList>
    </citation>
    <scope>NUCLEOTIDE SEQUENCE [LARGE SCALE GENOMIC DNA]</scope>
    <source>
        <strain evidence="2">INRA-310</strain>
    </source>
</reference>
<evidence type="ECO:0000313" key="2">
    <source>
        <dbReference type="Proteomes" id="UP000018817"/>
    </source>
</evidence>
<evidence type="ECO:0000313" key="1">
    <source>
        <dbReference type="EMBL" id="ETN23410.1"/>
    </source>
</evidence>
<dbReference type="EMBL" id="KI669561">
    <property type="protein sequence ID" value="ETN23410.1"/>
    <property type="molecule type" value="Genomic_DNA"/>
</dbReference>
<organism evidence="1 2">
    <name type="scientific">Phytophthora nicotianae (strain INRA-310)</name>
    <name type="common">Phytophthora parasitica</name>
    <dbReference type="NCBI Taxonomy" id="761204"/>
    <lineage>
        <taxon>Eukaryota</taxon>
        <taxon>Sar</taxon>
        <taxon>Stramenopiles</taxon>
        <taxon>Oomycota</taxon>
        <taxon>Peronosporomycetes</taxon>
        <taxon>Peronosporales</taxon>
        <taxon>Peronosporaceae</taxon>
        <taxon>Phytophthora</taxon>
    </lineage>
</organism>
<dbReference type="Proteomes" id="UP000018817">
    <property type="component" value="Unassembled WGS sequence"/>
</dbReference>
<protein>
    <submittedName>
        <fullName evidence="1">Uncharacterized protein</fullName>
    </submittedName>
</protein>